<protein>
    <submittedName>
        <fullName evidence="2">Uncharacterized protein</fullName>
    </submittedName>
</protein>
<proteinExistence type="predicted"/>
<feature type="compositionally biased region" description="Acidic residues" evidence="1">
    <location>
        <begin position="95"/>
        <end position="107"/>
    </location>
</feature>
<comment type="caution">
    <text evidence="2">The sequence shown here is derived from an EMBL/GenBank/DDBJ whole genome shotgun (WGS) entry which is preliminary data.</text>
</comment>
<dbReference type="EMBL" id="VXIS01000009">
    <property type="protein sequence ID" value="KAA8914045.1"/>
    <property type="molecule type" value="Genomic_DNA"/>
</dbReference>
<dbReference type="AlphaFoldDB" id="A0A5J5FB15"/>
<dbReference type="InParanoid" id="A0A5J5FB15"/>
<evidence type="ECO:0000256" key="1">
    <source>
        <dbReference type="SAM" id="MobiDB-lite"/>
    </source>
</evidence>
<evidence type="ECO:0000313" key="3">
    <source>
        <dbReference type="Proteomes" id="UP000326924"/>
    </source>
</evidence>
<sequence>MGRMYHGGGNHRRIPIQSGQAAQILWSPPALRQAAVPSSPAPGTVPGPNACLSVEPDPLLCPSFAETAGAPVVHTDERMKKLCMQHSRVGHLQVGEEEQWEDDEEAGTEQPESGEGTEAEGDDESSGLSSPPSSDVDDRPP</sequence>
<organism evidence="2 3">
    <name type="scientific">Sphaerosporella brunnea</name>
    <dbReference type="NCBI Taxonomy" id="1250544"/>
    <lineage>
        <taxon>Eukaryota</taxon>
        <taxon>Fungi</taxon>
        <taxon>Dikarya</taxon>
        <taxon>Ascomycota</taxon>
        <taxon>Pezizomycotina</taxon>
        <taxon>Pezizomycetes</taxon>
        <taxon>Pezizales</taxon>
        <taxon>Pyronemataceae</taxon>
        <taxon>Sphaerosporella</taxon>
    </lineage>
</organism>
<keyword evidence="3" id="KW-1185">Reference proteome</keyword>
<feature type="compositionally biased region" description="Acidic residues" evidence="1">
    <location>
        <begin position="115"/>
        <end position="125"/>
    </location>
</feature>
<feature type="region of interest" description="Disordered" evidence="1">
    <location>
        <begin position="90"/>
        <end position="141"/>
    </location>
</feature>
<gene>
    <name evidence="2" type="ORF">FN846DRAFT_886179</name>
</gene>
<name>A0A5J5FB15_9PEZI</name>
<reference evidence="2 3" key="1">
    <citation type="submission" date="2019-09" db="EMBL/GenBank/DDBJ databases">
        <title>Draft genome of the ectomycorrhizal ascomycete Sphaerosporella brunnea.</title>
        <authorList>
            <consortium name="DOE Joint Genome Institute"/>
            <person name="Benucci G.M."/>
            <person name="Marozzi G."/>
            <person name="Antonielli L."/>
            <person name="Sanchez S."/>
            <person name="Marco P."/>
            <person name="Wang X."/>
            <person name="Falini L.B."/>
            <person name="Barry K."/>
            <person name="Haridas S."/>
            <person name="Lipzen A."/>
            <person name="Labutti K."/>
            <person name="Grigoriev I.V."/>
            <person name="Murat C."/>
            <person name="Martin F."/>
            <person name="Albertini E."/>
            <person name="Donnini D."/>
            <person name="Bonito G."/>
        </authorList>
    </citation>
    <scope>NUCLEOTIDE SEQUENCE [LARGE SCALE GENOMIC DNA]</scope>
    <source>
        <strain evidence="2 3">Sb_GMNB300</strain>
    </source>
</reference>
<evidence type="ECO:0000313" key="2">
    <source>
        <dbReference type="EMBL" id="KAA8914045.1"/>
    </source>
</evidence>
<accession>A0A5J5FB15</accession>
<dbReference type="Proteomes" id="UP000326924">
    <property type="component" value="Unassembled WGS sequence"/>
</dbReference>